<accession>A0A9D9DNX0</accession>
<organism evidence="1 2">
    <name type="scientific">Candidatus Scatousia excrementipullorum</name>
    <dbReference type="NCBI Taxonomy" id="2840936"/>
    <lineage>
        <taxon>Bacteria</taxon>
        <taxon>Candidatus Scatousia</taxon>
    </lineage>
</organism>
<dbReference type="AlphaFoldDB" id="A0A9D9DNX0"/>
<reference evidence="1" key="2">
    <citation type="journal article" date="2021" name="PeerJ">
        <title>Extensive microbial diversity within the chicken gut microbiome revealed by metagenomics and culture.</title>
        <authorList>
            <person name="Gilroy R."/>
            <person name="Ravi A."/>
            <person name="Getino M."/>
            <person name="Pursley I."/>
            <person name="Horton D.L."/>
            <person name="Alikhan N.F."/>
            <person name="Baker D."/>
            <person name="Gharbi K."/>
            <person name="Hall N."/>
            <person name="Watson M."/>
            <person name="Adriaenssens E.M."/>
            <person name="Foster-Nyarko E."/>
            <person name="Jarju S."/>
            <person name="Secka A."/>
            <person name="Antonio M."/>
            <person name="Oren A."/>
            <person name="Chaudhuri R.R."/>
            <person name="La Ragione R."/>
            <person name="Hildebrand F."/>
            <person name="Pallen M.J."/>
        </authorList>
    </citation>
    <scope>NUCLEOTIDE SEQUENCE</scope>
    <source>
        <strain evidence="1">10192</strain>
    </source>
</reference>
<comment type="caution">
    <text evidence="1">The sequence shown here is derived from an EMBL/GenBank/DDBJ whole genome shotgun (WGS) entry which is preliminary data.</text>
</comment>
<evidence type="ECO:0000313" key="2">
    <source>
        <dbReference type="Proteomes" id="UP000823632"/>
    </source>
</evidence>
<sequence>MINNINSKYTFTGRPKTHKILPKLKFAFNETLPDLRSPSKACFLSPEEFADKQPEIKEIEDRLKFVRYFVKSLYRDGGISEHFRGLIGCVRAFKVANCDEYAEITKTICRLNGIKNCDTFAIYAKEINSRKPPRPLDHAVVALNVSKNKNNKESCKPFIPTKHTIFADMWLDGFIGKTPQARELFKKIGLKDNEIIMLKPLKTYEPDKAAFEKIKNEFPKLSIKV</sequence>
<evidence type="ECO:0000313" key="1">
    <source>
        <dbReference type="EMBL" id="MBO8430811.1"/>
    </source>
</evidence>
<proteinExistence type="predicted"/>
<reference evidence="1" key="1">
    <citation type="submission" date="2020-10" db="EMBL/GenBank/DDBJ databases">
        <authorList>
            <person name="Gilroy R."/>
        </authorList>
    </citation>
    <scope>NUCLEOTIDE SEQUENCE</scope>
    <source>
        <strain evidence="1">10192</strain>
    </source>
</reference>
<dbReference type="Proteomes" id="UP000823632">
    <property type="component" value="Unassembled WGS sequence"/>
</dbReference>
<protein>
    <submittedName>
        <fullName evidence="1">Uncharacterized protein</fullName>
    </submittedName>
</protein>
<dbReference type="EMBL" id="JADIND010000114">
    <property type="protein sequence ID" value="MBO8430811.1"/>
    <property type="molecule type" value="Genomic_DNA"/>
</dbReference>
<name>A0A9D9DNX0_9BACT</name>
<gene>
    <name evidence="1" type="ORF">IAC76_05435</name>
</gene>